<evidence type="ECO:0000313" key="3">
    <source>
        <dbReference type="EMBL" id="SYX09260.1"/>
    </source>
</evidence>
<organism evidence="3 4">
    <name type="scientific">Chlamydia poikilotherma</name>
    <dbReference type="NCBI Taxonomy" id="1967783"/>
    <lineage>
        <taxon>Bacteria</taxon>
        <taxon>Pseudomonadati</taxon>
        <taxon>Chlamydiota</taxon>
        <taxon>Chlamydiia</taxon>
        <taxon>Chlamydiales</taxon>
        <taxon>Chlamydiaceae</taxon>
        <taxon>Chlamydia/Chlamydophila group</taxon>
        <taxon>Chlamydia</taxon>
    </lineage>
</organism>
<dbReference type="EMBL" id="LS992154">
    <property type="protein sequence ID" value="SYX09260.1"/>
    <property type="molecule type" value="Genomic_DNA"/>
</dbReference>
<keyword evidence="2" id="KW-1133">Transmembrane helix</keyword>
<feature type="transmembrane region" description="Helical" evidence="2">
    <location>
        <begin position="29"/>
        <end position="48"/>
    </location>
</feature>
<feature type="transmembrane region" description="Helical" evidence="2">
    <location>
        <begin position="60"/>
        <end position="83"/>
    </location>
</feature>
<keyword evidence="1" id="KW-0175">Coiled coil</keyword>
<feature type="coiled-coil region" evidence="1">
    <location>
        <begin position="103"/>
        <end position="187"/>
    </location>
</feature>
<evidence type="ECO:0000256" key="2">
    <source>
        <dbReference type="SAM" id="Phobius"/>
    </source>
</evidence>
<dbReference type="AlphaFoldDB" id="A0A3B0PQA4"/>
<dbReference type="Proteomes" id="UP000258476">
    <property type="component" value="Chromosome"/>
</dbReference>
<evidence type="ECO:0000256" key="1">
    <source>
        <dbReference type="SAM" id="Coils"/>
    </source>
</evidence>
<proteinExistence type="predicted"/>
<keyword evidence="2" id="KW-0812">Transmembrane</keyword>
<dbReference type="OrthoDB" id="17885at2"/>
<reference evidence="4" key="1">
    <citation type="submission" date="2017-11" db="EMBL/GenBank/DDBJ databases">
        <authorList>
            <person name="Seth-Smith MB H."/>
        </authorList>
    </citation>
    <scope>NUCLEOTIDE SEQUENCE [LARGE SCALE GENOMIC DNA]</scope>
</reference>
<name>A0A3B0PQA4_9CHLA</name>
<dbReference type="RefSeq" id="WP_117274548.1">
    <property type="nucleotide sequence ID" value="NZ_LS992154.1"/>
</dbReference>
<dbReference type="KEGG" id="chla:C834K_0820"/>
<keyword evidence="4" id="KW-1185">Reference proteome</keyword>
<keyword evidence="2" id="KW-0472">Membrane</keyword>
<accession>A0A3B0PQA4</accession>
<protein>
    <submittedName>
        <fullName evidence="3">IncA protein</fullName>
    </submittedName>
</protein>
<evidence type="ECO:0000313" key="4">
    <source>
        <dbReference type="Proteomes" id="UP000258476"/>
    </source>
</evidence>
<sequence>MNGVSNYTSTNLNRLPVCFTVHGPQGHRVVNITAIALSFIIFGAQVAVRIASHTKLGSLHIIFVTLTIIVSILLVCVAVYNLFHLCASMRQHRYETGVLNRRVRNLEVVERDLNRRLQEQRLELDCLREEIISQFNRAEHSEGKFSEDLHRHVTDKASLEQQLQSAREEINNLSRELESRLEEASMEIELPSSDDEIEEDADWFEANNVLGSPTHQQNIEYMIMEEGNADDEVSTSSEHNASK</sequence>
<gene>
    <name evidence="3" type="ORF">C834K_0820</name>
</gene>